<dbReference type="InterPro" id="IPR011992">
    <property type="entry name" value="EF-hand-dom_pair"/>
</dbReference>
<accession>A0AAD9N2R7</accession>
<dbReference type="InterPro" id="IPR018247">
    <property type="entry name" value="EF_Hand_1_Ca_BS"/>
</dbReference>
<dbReference type="SUPFAM" id="SSF57903">
    <property type="entry name" value="FYVE/PHD zinc finger"/>
    <property type="match status" value="1"/>
</dbReference>
<protein>
    <recommendedName>
        <fullName evidence="3">EF-hand domain-containing protein</fullName>
    </recommendedName>
</protein>
<dbReference type="PROSITE" id="PS50222">
    <property type="entry name" value="EF_HAND_2"/>
    <property type="match status" value="2"/>
</dbReference>
<dbReference type="GO" id="GO:0005509">
    <property type="term" value="F:calcium ion binding"/>
    <property type="evidence" value="ECO:0007669"/>
    <property type="project" value="InterPro"/>
</dbReference>
<reference evidence="4" key="1">
    <citation type="journal article" date="2023" name="Mol. Biol. Evol.">
        <title>Third-Generation Sequencing Reveals the Adaptive Role of the Epigenome in Three Deep-Sea Polychaetes.</title>
        <authorList>
            <person name="Perez M."/>
            <person name="Aroh O."/>
            <person name="Sun Y."/>
            <person name="Lan Y."/>
            <person name="Juniper S.K."/>
            <person name="Young C.R."/>
            <person name="Angers B."/>
            <person name="Qian P.Y."/>
        </authorList>
    </citation>
    <scope>NUCLEOTIDE SEQUENCE</scope>
    <source>
        <strain evidence="4">P08H-3</strain>
    </source>
</reference>
<dbReference type="InterPro" id="IPR011011">
    <property type="entry name" value="Znf_FYVE_PHD"/>
</dbReference>
<dbReference type="AlphaFoldDB" id="A0AAD9N2R7"/>
<organism evidence="4 5">
    <name type="scientific">Paralvinella palmiformis</name>
    <dbReference type="NCBI Taxonomy" id="53620"/>
    <lineage>
        <taxon>Eukaryota</taxon>
        <taxon>Metazoa</taxon>
        <taxon>Spiralia</taxon>
        <taxon>Lophotrochozoa</taxon>
        <taxon>Annelida</taxon>
        <taxon>Polychaeta</taxon>
        <taxon>Sedentaria</taxon>
        <taxon>Canalipalpata</taxon>
        <taxon>Terebellida</taxon>
        <taxon>Terebelliformia</taxon>
        <taxon>Alvinellidae</taxon>
        <taxon>Paralvinella</taxon>
    </lineage>
</organism>
<keyword evidence="5" id="KW-1185">Reference proteome</keyword>
<evidence type="ECO:0000259" key="3">
    <source>
        <dbReference type="PROSITE" id="PS50222"/>
    </source>
</evidence>
<sequence length="386" mass="44607">MGAGVSNIQKTGNENVDKTVRRLAVLGALRSSGNENKVVQVPTESNRSHRMYMSSSRARRDPERSLLLLWIKGRHEMIRRTSALPENFNQCMEDEKKQQQLYDVPTQEEDDFITNFCAICKSPTILRIDGWPCRVCGVVYHRNCLQTSSKYTSKDLDMFDRTKTAIGWSCEKCDNILNLLQQEELDKLSSAFEEFDINRDSSVSVDEYLAYKRRRWFQEEGYHMPPEEEEFERTQFRLLDADGNGDIDYWEFAKKEACKCLANMPKEQLVALLSPLEKLAARRVYDLLDDDQNGFITEDEARVAFTMWYSFLDETPQKTKIAHHGTAAGMMLKPKATAISEQRGTQQASLMLDADEDGDRTLTWREFLKTQALYILCARSNKTHLR</sequence>
<dbReference type="EMBL" id="JAODUP010000251">
    <property type="protein sequence ID" value="KAK2155017.1"/>
    <property type="molecule type" value="Genomic_DNA"/>
</dbReference>
<dbReference type="SUPFAM" id="SSF47473">
    <property type="entry name" value="EF-hand"/>
    <property type="match status" value="1"/>
</dbReference>
<gene>
    <name evidence="4" type="ORF">LSH36_251g03123</name>
</gene>
<dbReference type="Gene3D" id="1.10.238.10">
    <property type="entry name" value="EF-hand"/>
    <property type="match status" value="2"/>
</dbReference>
<feature type="region of interest" description="Disordered" evidence="2">
    <location>
        <begin position="35"/>
        <end position="58"/>
    </location>
</feature>
<evidence type="ECO:0000313" key="5">
    <source>
        <dbReference type="Proteomes" id="UP001208570"/>
    </source>
</evidence>
<dbReference type="InterPro" id="IPR002048">
    <property type="entry name" value="EF_hand_dom"/>
</dbReference>
<feature type="compositionally biased region" description="Polar residues" evidence="2">
    <location>
        <begin position="35"/>
        <end position="45"/>
    </location>
</feature>
<dbReference type="Pfam" id="PF16744">
    <property type="entry name" value="zf-RING_15"/>
    <property type="match status" value="1"/>
</dbReference>
<feature type="domain" description="EF-hand" evidence="3">
    <location>
        <begin position="276"/>
        <end position="311"/>
    </location>
</feature>
<dbReference type="Proteomes" id="UP001208570">
    <property type="component" value="Unassembled WGS sequence"/>
</dbReference>
<evidence type="ECO:0000313" key="4">
    <source>
        <dbReference type="EMBL" id="KAK2155017.1"/>
    </source>
</evidence>
<dbReference type="CDD" id="cd00051">
    <property type="entry name" value="EFh"/>
    <property type="match status" value="1"/>
</dbReference>
<name>A0AAD9N2R7_9ANNE</name>
<dbReference type="Gene3D" id="3.30.40.10">
    <property type="entry name" value="Zinc/RING finger domain, C3HC4 (zinc finger)"/>
    <property type="match status" value="1"/>
</dbReference>
<proteinExistence type="predicted"/>
<evidence type="ECO:0000256" key="2">
    <source>
        <dbReference type="SAM" id="MobiDB-lite"/>
    </source>
</evidence>
<dbReference type="PROSITE" id="PS00018">
    <property type="entry name" value="EF_HAND_1"/>
    <property type="match status" value="2"/>
</dbReference>
<dbReference type="InterPro" id="IPR013083">
    <property type="entry name" value="Znf_RING/FYVE/PHD"/>
</dbReference>
<evidence type="ECO:0000256" key="1">
    <source>
        <dbReference type="ARBA" id="ARBA00022837"/>
    </source>
</evidence>
<feature type="domain" description="EF-hand" evidence="3">
    <location>
        <begin position="183"/>
        <end position="218"/>
    </location>
</feature>
<dbReference type="InterPro" id="IPR031946">
    <property type="entry name" value="KIAA1045_Zf_RING"/>
</dbReference>
<keyword evidence="1" id="KW-0106">Calcium</keyword>
<comment type="caution">
    <text evidence="4">The sequence shown here is derived from an EMBL/GenBank/DDBJ whole genome shotgun (WGS) entry which is preliminary data.</text>
</comment>